<dbReference type="PANTHER" id="PTHR10985">
    <property type="entry name" value="BASIC HELIX-LOOP-HELIX TRANSCRIPTION FACTOR, HES-RELATED"/>
    <property type="match status" value="1"/>
</dbReference>
<dbReference type="PROSITE" id="PS50888">
    <property type="entry name" value="BHLH"/>
    <property type="match status" value="1"/>
</dbReference>
<comment type="subcellular location">
    <subcellularLocation>
        <location evidence="1">Nucleus</location>
    </subcellularLocation>
</comment>
<dbReference type="InterPro" id="IPR050370">
    <property type="entry name" value="HES_HEY"/>
</dbReference>
<keyword evidence="2" id="KW-0805">Transcription regulation</keyword>
<evidence type="ECO:0000313" key="8">
    <source>
        <dbReference type="RefSeq" id="XP_002742361.2"/>
    </source>
</evidence>
<feature type="region of interest" description="Disordered" evidence="5">
    <location>
        <begin position="1"/>
        <end position="24"/>
    </location>
</feature>
<keyword evidence="3" id="KW-0804">Transcription</keyword>
<dbReference type="SUPFAM" id="SSF47459">
    <property type="entry name" value="HLH, helix-loop-helix DNA-binding domain"/>
    <property type="match status" value="1"/>
</dbReference>
<sequence length="628" mass="70543">MYSPENCDLHRHDMPDSEGMKAFHPHGTKRHAVEMYEDKLEEMSARKKSRNYLDTHKSIEKRRRDRINSCLNTLKTLVPGCRVYNVTAYAAKKLEKAEILEMTIDYLNKIHQIYPDGLLNDKAGCCGGNDQLVNEITQWVQEKKRCHNNVDDFVHTLIGYLQTCNERSRYDTILHSAIKSEPLSHECSKKHCKFDVSRIERGRHSNNDKLDEPLPTLQRENGSPLPDHANRDDSSCSSSECSIIGSGKMPSPPLMTGPTDHLSTFQPAFSDLLKSLGQASAVSTPSYYDFQKHPSGYPTSHQQLHSRQASHTDNQNVRNPSTCTPCNSLDEACTCGATARMQNKLQAEHLNNEHEFPPMLNAQSPAMNMNALQHMVTQHLKLPGTSQSLLSSLAALTCNIVAQTLQKPPAPPCPPRSPRPPPPTPSDRHYHQHPPPPPSPPPPRPMSQQSRQHHHYHPRVQRQQVNIIADYQHQPRNGDVHDTSNSTHRYNASSEYTGGPFPQKNGADRDTSNNSHGYYTPEYSGSPFPQKKNQHITNNEDVVVDNMQSLMQDPVKLNNQESDEERQSRDDSCILGNENQNSPVCSSSFTDLLRVLETTAWQPSTVPEVGDDNTVSLHDLSACIPGQE</sequence>
<organism evidence="7 8">
    <name type="scientific">Saccoglossus kowalevskii</name>
    <name type="common">Acorn worm</name>
    <dbReference type="NCBI Taxonomy" id="10224"/>
    <lineage>
        <taxon>Eukaryota</taxon>
        <taxon>Metazoa</taxon>
        <taxon>Hemichordata</taxon>
        <taxon>Enteropneusta</taxon>
        <taxon>Harrimaniidae</taxon>
        <taxon>Saccoglossus</taxon>
    </lineage>
</organism>
<feature type="region of interest" description="Disordered" evidence="5">
    <location>
        <begin position="407"/>
        <end position="458"/>
    </location>
</feature>
<feature type="compositionally biased region" description="Polar residues" evidence="5">
    <location>
        <begin position="297"/>
        <end position="320"/>
    </location>
</feature>
<evidence type="ECO:0000256" key="2">
    <source>
        <dbReference type="ARBA" id="ARBA00023015"/>
    </source>
</evidence>
<evidence type="ECO:0000259" key="6">
    <source>
        <dbReference type="PROSITE" id="PS50888"/>
    </source>
</evidence>
<evidence type="ECO:0000256" key="1">
    <source>
        <dbReference type="ARBA" id="ARBA00004123"/>
    </source>
</evidence>
<feature type="region of interest" description="Disordered" evidence="5">
    <location>
        <begin position="558"/>
        <end position="581"/>
    </location>
</feature>
<feature type="region of interest" description="Disordered" evidence="5">
    <location>
        <begin position="292"/>
        <end position="320"/>
    </location>
</feature>
<dbReference type="Proteomes" id="UP000694865">
    <property type="component" value="Unplaced"/>
</dbReference>
<feature type="region of interest" description="Disordered" evidence="5">
    <location>
        <begin position="203"/>
        <end position="262"/>
    </location>
</feature>
<proteinExistence type="predicted"/>
<evidence type="ECO:0000256" key="4">
    <source>
        <dbReference type="ARBA" id="ARBA00023242"/>
    </source>
</evidence>
<dbReference type="InterPro" id="IPR011598">
    <property type="entry name" value="bHLH_dom"/>
</dbReference>
<protein>
    <submittedName>
        <fullName evidence="8">Protein enabled homolog</fullName>
    </submittedName>
</protein>
<dbReference type="Gene3D" id="4.10.280.10">
    <property type="entry name" value="Helix-loop-helix DNA-binding domain"/>
    <property type="match status" value="1"/>
</dbReference>
<feature type="compositionally biased region" description="Polar residues" evidence="5">
    <location>
        <begin position="483"/>
        <end position="496"/>
    </location>
</feature>
<feature type="compositionally biased region" description="Pro residues" evidence="5">
    <location>
        <begin position="433"/>
        <end position="445"/>
    </location>
</feature>
<feature type="compositionally biased region" description="Basic and acidic residues" evidence="5">
    <location>
        <begin position="203"/>
        <end position="212"/>
    </location>
</feature>
<accession>A0ABM0H1V3</accession>
<feature type="compositionally biased region" description="Low complexity" evidence="5">
    <location>
        <begin position="235"/>
        <end position="247"/>
    </location>
</feature>
<dbReference type="SMART" id="SM00353">
    <property type="entry name" value="HLH"/>
    <property type="match status" value="1"/>
</dbReference>
<name>A0ABM0H1V3_SACKO</name>
<dbReference type="RefSeq" id="XP_002742361.2">
    <property type="nucleotide sequence ID" value="XM_002742315.2"/>
</dbReference>
<gene>
    <name evidence="8" type="primary">LOC100369799</name>
</gene>
<dbReference type="GeneID" id="100369799"/>
<evidence type="ECO:0000313" key="7">
    <source>
        <dbReference type="Proteomes" id="UP000694865"/>
    </source>
</evidence>
<dbReference type="Pfam" id="PF00010">
    <property type="entry name" value="HLH"/>
    <property type="match status" value="1"/>
</dbReference>
<evidence type="ECO:0000256" key="5">
    <source>
        <dbReference type="SAM" id="MobiDB-lite"/>
    </source>
</evidence>
<reference evidence="8" key="1">
    <citation type="submission" date="2025-08" db="UniProtKB">
        <authorList>
            <consortium name="RefSeq"/>
        </authorList>
    </citation>
    <scope>IDENTIFICATION</scope>
    <source>
        <tissue evidence="8">Testes</tissue>
    </source>
</reference>
<feature type="domain" description="BHLH" evidence="6">
    <location>
        <begin position="51"/>
        <end position="110"/>
    </location>
</feature>
<feature type="compositionally biased region" description="Basic and acidic residues" evidence="5">
    <location>
        <begin position="7"/>
        <end position="21"/>
    </location>
</feature>
<evidence type="ECO:0000256" key="3">
    <source>
        <dbReference type="ARBA" id="ARBA00023163"/>
    </source>
</evidence>
<feature type="region of interest" description="Disordered" evidence="5">
    <location>
        <begin position="474"/>
        <end position="533"/>
    </location>
</feature>
<keyword evidence="7" id="KW-1185">Reference proteome</keyword>
<feature type="compositionally biased region" description="Pro residues" evidence="5">
    <location>
        <begin position="408"/>
        <end position="425"/>
    </location>
</feature>
<keyword evidence="4" id="KW-0539">Nucleus</keyword>
<dbReference type="InterPro" id="IPR036638">
    <property type="entry name" value="HLH_DNA-bd_sf"/>
</dbReference>